<proteinExistence type="predicted"/>
<organism evidence="3 4">
    <name type="scientific">Acidithiobacillus caldus (strain ATCC 51756 / DSM 8584 / KU)</name>
    <dbReference type="NCBI Taxonomy" id="637389"/>
    <lineage>
        <taxon>Bacteria</taxon>
        <taxon>Pseudomonadati</taxon>
        <taxon>Pseudomonadota</taxon>
        <taxon>Acidithiobacillia</taxon>
        <taxon>Acidithiobacillales</taxon>
        <taxon>Acidithiobacillaceae</taxon>
        <taxon>Acidithiobacillus</taxon>
    </lineage>
</organism>
<feature type="transmembrane region" description="Helical" evidence="1">
    <location>
        <begin position="81"/>
        <end position="100"/>
    </location>
</feature>
<dbReference type="InterPro" id="IPR037185">
    <property type="entry name" value="EmrE-like"/>
</dbReference>
<evidence type="ECO:0000256" key="1">
    <source>
        <dbReference type="SAM" id="Phobius"/>
    </source>
</evidence>
<accession>A0A059ZW76</accession>
<keyword evidence="1" id="KW-0472">Membrane</keyword>
<evidence type="ECO:0000313" key="4">
    <source>
        <dbReference type="Proteomes" id="UP000005522"/>
    </source>
</evidence>
<evidence type="ECO:0000259" key="2">
    <source>
        <dbReference type="Pfam" id="PF00892"/>
    </source>
</evidence>
<feature type="transmembrane region" description="Helical" evidence="1">
    <location>
        <begin position="13"/>
        <end position="30"/>
    </location>
</feature>
<feature type="transmembrane region" description="Helical" evidence="1">
    <location>
        <begin position="240"/>
        <end position="259"/>
    </location>
</feature>
<feature type="transmembrane region" description="Helical" evidence="1">
    <location>
        <begin position="265"/>
        <end position="286"/>
    </location>
</feature>
<dbReference type="GO" id="GO:0016020">
    <property type="term" value="C:membrane"/>
    <property type="evidence" value="ECO:0007669"/>
    <property type="project" value="InterPro"/>
</dbReference>
<dbReference type="GO" id="GO:0004605">
    <property type="term" value="F:phosphatidate cytidylyltransferase activity"/>
    <property type="evidence" value="ECO:0007669"/>
    <property type="project" value="UniProtKB-EC"/>
</dbReference>
<dbReference type="EC" id="2.7.7.41" evidence="3"/>
<feature type="transmembrane region" description="Helical" evidence="1">
    <location>
        <begin position="136"/>
        <end position="154"/>
    </location>
</feature>
<reference evidence="3 4" key="1">
    <citation type="journal article" date="2009" name="J. Bacteriol.">
        <title>Draft genome sequence of the extremely acidophilic bacterium Acidithiobacillus caldus ATCC 51756 reveals metabolic versatility in the genus Acidithiobacillus.</title>
        <authorList>
            <person name="Valdes J."/>
            <person name="Quatrini R."/>
            <person name="Hallberg K."/>
            <person name="Dopson M."/>
            <person name="Valenzuela P.D."/>
            <person name="Holmes D.S."/>
        </authorList>
    </citation>
    <scope>NUCLEOTIDE SEQUENCE [LARGE SCALE GENOMIC DNA]</scope>
    <source>
        <strain evidence="4">ATCC 51756 / DSM 8584 / KU</strain>
    </source>
</reference>
<name>A0A059ZW76_ACICK</name>
<keyword evidence="1" id="KW-1133">Transmembrane helix</keyword>
<dbReference type="eggNOG" id="COG0697">
    <property type="taxonomic scope" value="Bacteria"/>
</dbReference>
<keyword evidence="3" id="KW-0548">Nucleotidyltransferase</keyword>
<dbReference type="EMBL" id="CP005986">
    <property type="protein sequence ID" value="AIA54211.1"/>
    <property type="molecule type" value="Genomic_DNA"/>
</dbReference>
<feature type="transmembrane region" description="Helical" evidence="1">
    <location>
        <begin position="51"/>
        <end position="69"/>
    </location>
</feature>
<protein>
    <submittedName>
        <fullName evidence="3">Phosphatidate cytidylyltransferase</fullName>
        <ecNumber evidence="3">2.7.7.41</ecNumber>
    </submittedName>
</protein>
<dbReference type="HOGENOM" id="CLU_069810_0_0_6"/>
<dbReference type="KEGG" id="acz:Acaty_c0321"/>
<keyword evidence="1" id="KW-0812">Transmembrane</keyword>
<dbReference type="RefSeq" id="WP_051620724.1">
    <property type="nucleotide sequence ID" value="NZ_JAAOMK010000230.1"/>
</dbReference>
<dbReference type="Proteomes" id="UP000005522">
    <property type="component" value="Chromosome"/>
</dbReference>
<dbReference type="Pfam" id="PF00892">
    <property type="entry name" value="EamA"/>
    <property type="match status" value="1"/>
</dbReference>
<feature type="transmembrane region" description="Helical" evidence="1">
    <location>
        <begin position="298"/>
        <end position="318"/>
    </location>
</feature>
<gene>
    <name evidence="3" type="ORF">Acaty_c0321</name>
</gene>
<keyword evidence="3" id="KW-0808">Transferase</keyword>
<dbReference type="SUPFAM" id="SSF103481">
    <property type="entry name" value="Multidrug resistance efflux transporter EmrE"/>
    <property type="match status" value="1"/>
</dbReference>
<dbReference type="AlphaFoldDB" id="A0A059ZW76"/>
<feature type="transmembrane region" description="Helical" evidence="1">
    <location>
        <begin position="206"/>
        <end position="228"/>
    </location>
</feature>
<dbReference type="InterPro" id="IPR000620">
    <property type="entry name" value="EamA_dom"/>
</dbReference>
<feature type="transmembrane region" description="Helical" evidence="1">
    <location>
        <begin position="175"/>
        <end position="194"/>
    </location>
</feature>
<sequence length="320" mass="34511">MHSVSLTLGPLQIPLWIPVTIFAAVMQTWRTGVQARLKGQLSAGAVSFARFLYAMPLEFLAFLILLGHFGPALFRHNHLEFWFYCLAGGLAQIFGTVFLVQSFHSRGLVAGTAYAKTEAAQLVILTTLFLGAQLPPAAVVGIFLALAGVLVLGAKGWDFLASSFWRGLGQPAARYGLAAALGFALTAIALRAASGEVDPGLPPLATGLWMLLVTNSLQTLLQGGYLVARKREQWRESLRGWRIAWPVGLLSALGSWAWFSAFALTQVALVRGLGQIDTLLVFLFGHHILKERLGRAEIVATLLIVIGALCIVAPDIGWRA</sequence>
<feature type="domain" description="EamA" evidence="2">
    <location>
        <begin position="175"/>
        <end position="312"/>
    </location>
</feature>
<evidence type="ECO:0000313" key="3">
    <source>
        <dbReference type="EMBL" id="AIA54211.1"/>
    </source>
</evidence>